<dbReference type="OrthoDB" id="5600252at2759"/>
<gene>
    <name evidence="2" type="ORF">NliqN6_6188</name>
</gene>
<evidence type="ECO:0000313" key="2">
    <source>
        <dbReference type="EMBL" id="GHJ89786.1"/>
    </source>
</evidence>
<dbReference type="AlphaFoldDB" id="A0A8H3YJR2"/>
<comment type="caution">
    <text evidence="2">The sequence shown here is derived from an EMBL/GenBank/DDBJ whole genome shotgun (WGS) entry which is preliminary data.</text>
</comment>
<protein>
    <submittedName>
        <fullName evidence="2">Uncharacterized protein</fullName>
    </submittedName>
</protein>
<sequence length="219" mass="24404">MAKKKKAALKPVARGFATTSQPKKIVPEPESEAVTDPEDDASKTEIHNAVSGADGSGGVCNGKVAEGLDWEDDSKLEEGIYQGYVERLQEKGDREVAKILKAIDFDKRMIKGYIRLDIDPSLRDEILEADREQRPDKVARVSIPSDPVAKEKHLLRVYIIYQVLTKLGHAEPAVLECLKRMGEKDTWEDGLNWTFDGVVASCLRGDEWAPNHSMRLTSD</sequence>
<organism evidence="2 3">
    <name type="scientific">Naganishia liquefaciens</name>
    <dbReference type="NCBI Taxonomy" id="104408"/>
    <lineage>
        <taxon>Eukaryota</taxon>
        <taxon>Fungi</taxon>
        <taxon>Dikarya</taxon>
        <taxon>Basidiomycota</taxon>
        <taxon>Agaricomycotina</taxon>
        <taxon>Tremellomycetes</taxon>
        <taxon>Filobasidiales</taxon>
        <taxon>Filobasidiaceae</taxon>
        <taxon>Naganishia</taxon>
    </lineage>
</organism>
<keyword evidence="3" id="KW-1185">Reference proteome</keyword>
<dbReference type="Proteomes" id="UP000620104">
    <property type="component" value="Unassembled WGS sequence"/>
</dbReference>
<feature type="region of interest" description="Disordered" evidence="1">
    <location>
        <begin position="1"/>
        <end position="58"/>
    </location>
</feature>
<evidence type="ECO:0000256" key="1">
    <source>
        <dbReference type="SAM" id="MobiDB-lite"/>
    </source>
</evidence>
<evidence type="ECO:0000313" key="3">
    <source>
        <dbReference type="Proteomes" id="UP000620104"/>
    </source>
</evidence>
<feature type="compositionally biased region" description="Acidic residues" evidence="1">
    <location>
        <begin position="29"/>
        <end position="39"/>
    </location>
</feature>
<name>A0A8H3YJR2_9TREE</name>
<proteinExistence type="predicted"/>
<accession>A0A8H3YJR2</accession>
<dbReference type="EMBL" id="BLZA01000049">
    <property type="protein sequence ID" value="GHJ89786.1"/>
    <property type="molecule type" value="Genomic_DNA"/>
</dbReference>
<reference evidence="2" key="1">
    <citation type="submission" date="2020-07" db="EMBL/GenBank/DDBJ databases">
        <title>Draft Genome Sequence of a Deep-Sea Yeast, Naganishia (Cryptococcus) liquefaciens strain N6.</title>
        <authorList>
            <person name="Han Y.W."/>
            <person name="Kajitani R."/>
            <person name="Morimoto H."/>
            <person name="Parhat M."/>
            <person name="Tsubouchi H."/>
            <person name="Bakenova O."/>
            <person name="Ogata M."/>
            <person name="Argunhan B."/>
            <person name="Aoki R."/>
            <person name="Kajiwara S."/>
            <person name="Itoh T."/>
            <person name="Iwasaki H."/>
        </authorList>
    </citation>
    <scope>NUCLEOTIDE SEQUENCE</scope>
    <source>
        <strain evidence="2">N6</strain>
    </source>
</reference>